<evidence type="ECO:0000256" key="1">
    <source>
        <dbReference type="ARBA" id="ARBA00022729"/>
    </source>
</evidence>
<feature type="signal peptide" evidence="5">
    <location>
        <begin position="1"/>
        <end position="21"/>
    </location>
</feature>
<evidence type="ECO:0000256" key="3">
    <source>
        <dbReference type="ARBA" id="ARBA00023139"/>
    </source>
</evidence>
<accession>A0A2W5DVI0</accession>
<comment type="caution">
    <text evidence="7">The sequence shown here is derived from an EMBL/GenBank/DDBJ whole genome shotgun (WGS) entry which is preliminary data.</text>
</comment>
<dbReference type="EMBL" id="QFOD01000005">
    <property type="protein sequence ID" value="PZP33794.1"/>
    <property type="molecule type" value="Genomic_DNA"/>
</dbReference>
<dbReference type="SUPFAM" id="SSF141488">
    <property type="entry name" value="YdhA-like"/>
    <property type="match status" value="1"/>
</dbReference>
<evidence type="ECO:0000313" key="8">
    <source>
        <dbReference type="Proteomes" id="UP000249633"/>
    </source>
</evidence>
<proteinExistence type="predicted"/>
<reference evidence="7 8" key="1">
    <citation type="submission" date="2017-08" db="EMBL/GenBank/DDBJ databases">
        <title>Infants hospitalized years apart are colonized by the same room-sourced microbial strains.</title>
        <authorList>
            <person name="Brooks B."/>
            <person name="Olm M.R."/>
            <person name="Firek B.A."/>
            <person name="Baker R."/>
            <person name="Thomas B.C."/>
            <person name="Morowitz M.J."/>
            <person name="Banfield J.F."/>
        </authorList>
    </citation>
    <scope>NUCLEOTIDE SEQUENCE [LARGE SCALE GENOMIC DNA]</scope>
    <source>
        <strain evidence="7">S2_012_000_R2_81</strain>
    </source>
</reference>
<feature type="domain" description="C-type lysozyme inhibitor" evidence="6">
    <location>
        <begin position="197"/>
        <end position="264"/>
    </location>
</feature>
<name>A0A2W5DVI0_9BURK</name>
<dbReference type="PANTHER" id="PTHR37549:SF1">
    <property type="entry name" value="LIPOPROTEIN LPRI"/>
    <property type="match status" value="1"/>
</dbReference>
<keyword evidence="2" id="KW-0472">Membrane</keyword>
<evidence type="ECO:0000256" key="4">
    <source>
        <dbReference type="ARBA" id="ARBA00023288"/>
    </source>
</evidence>
<sequence length="270" mass="30097">MKTWTLPALLAALVWSGLAQAQPCDSGRAAWQREVNARLGSADGHGPDLGSEEWQMAVSRQLGLLELPLRGSRTWCERVQQALDLARRAPVCRQRAARGDVEALVCQRAGLALLDARVAEAYEAARRKAVNEHPPVLAAEQRGWQRERHDCWKAGPDPDSASDNEARAACARESSERRLLTLQVNYRLVPVSASARWRCDDGSEVVTHFFNATEPPSLIAERGDERSLMTLQRAASGTHYVGRNESFWEHQGQATVIWGWQGPELRCEKR</sequence>
<dbReference type="GO" id="GO:0005576">
    <property type="term" value="C:extracellular region"/>
    <property type="evidence" value="ECO:0007669"/>
    <property type="project" value="TreeGrafter"/>
</dbReference>
<dbReference type="InterPro" id="IPR052755">
    <property type="entry name" value="Lysozyme_Inhibitor_LprI"/>
</dbReference>
<dbReference type="InterPro" id="IPR018660">
    <property type="entry name" value="MliC"/>
</dbReference>
<gene>
    <name evidence="7" type="ORF">DI603_06795</name>
</gene>
<feature type="chain" id="PRO_5016022317" description="C-type lysozyme inhibitor domain-containing protein" evidence="5">
    <location>
        <begin position="22"/>
        <end position="270"/>
    </location>
</feature>
<keyword evidence="3" id="KW-0564">Palmitate</keyword>
<dbReference type="AlphaFoldDB" id="A0A2W5DVI0"/>
<dbReference type="Proteomes" id="UP000249633">
    <property type="component" value="Unassembled WGS sequence"/>
</dbReference>
<keyword evidence="4" id="KW-0449">Lipoprotein</keyword>
<evidence type="ECO:0000313" key="7">
    <source>
        <dbReference type="EMBL" id="PZP33794.1"/>
    </source>
</evidence>
<evidence type="ECO:0000256" key="5">
    <source>
        <dbReference type="SAM" id="SignalP"/>
    </source>
</evidence>
<organism evidence="7 8">
    <name type="scientific">Roseateles depolymerans</name>
    <dbReference type="NCBI Taxonomy" id="76731"/>
    <lineage>
        <taxon>Bacteria</taxon>
        <taxon>Pseudomonadati</taxon>
        <taxon>Pseudomonadota</taxon>
        <taxon>Betaproteobacteria</taxon>
        <taxon>Burkholderiales</taxon>
        <taxon>Sphaerotilaceae</taxon>
        <taxon>Roseateles</taxon>
    </lineage>
</organism>
<evidence type="ECO:0000259" key="6">
    <source>
        <dbReference type="Pfam" id="PF09864"/>
    </source>
</evidence>
<evidence type="ECO:0000256" key="2">
    <source>
        <dbReference type="ARBA" id="ARBA00023136"/>
    </source>
</evidence>
<keyword evidence="1 5" id="KW-0732">Signal</keyword>
<dbReference type="Gene3D" id="2.40.128.200">
    <property type="match status" value="1"/>
</dbReference>
<dbReference type="InterPro" id="IPR036328">
    <property type="entry name" value="MliC_sf"/>
</dbReference>
<protein>
    <recommendedName>
        <fullName evidence="6">C-type lysozyme inhibitor domain-containing protein</fullName>
    </recommendedName>
</protein>
<dbReference type="PANTHER" id="PTHR37549">
    <property type="entry name" value="LIPOPROTEIN LPRI"/>
    <property type="match status" value="1"/>
</dbReference>
<dbReference type="Pfam" id="PF09864">
    <property type="entry name" value="MliC"/>
    <property type="match status" value="1"/>
</dbReference>